<keyword evidence="1" id="KW-0812">Transmembrane</keyword>
<keyword evidence="1" id="KW-1133">Transmembrane helix</keyword>
<sequence length="110" mass="12200">MEAIQQLLQSQFIELLSTVLVAFAGIITTYVTKFLKQKGLLAKLEHNKGLVKIVVNAVEQVSHELKGEEKFEIAKGQLLDLLASKKIKISEDELNQLIEAVVKEVKSAAK</sequence>
<dbReference type="AlphaFoldDB" id="A0AA91TWP2"/>
<keyword evidence="1" id="KW-0472">Membrane</keyword>
<comment type="caution">
    <text evidence="2">The sequence shown here is derived from an EMBL/GenBank/DDBJ whole genome shotgun (WGS) entry which is preliminary data.</text>
</comment>
<organism evidence="2 3">
    <name type="scientific">Niallia circulans</name>
    <name type="common">Bacillus circulans</name>
    <dbReference type="NCBI Taxonomy" id="1397"/>
    <lineage>
        <taxon>Bacteria</taxon>
        <taxon>Bacillati</taxon>
        <taxon>Bacillota</taxon>
        <taxon>Bacilli</taxon>
        <taxon>Bacillales</taxon>
        <taxon>Bacillaceae</taxon>
        <taxon>Niallia</taxon>
    </lineage>
</organism>
<dbReference type="RefSeq" id="WP_095328544.1">
    <property type="nucleotide sequence ID" value="NZ_NPBQ01000013.1"/>
</dbReference>
<name>A0AA91TWP2_NIACI</name>
<feature type="transmembrane region" description="Helical" evidence="1">
    <location>
        <begin position="12"/>
        <end position="31"/>
    </location>
</feature>
<dbReference type="InterPro" id="IPR010026">
    <property type="entry name" value="Phage_holin_LL-H"/>
</dbReference>
<dbReference type="Pfam" id="PF09682">
    <property type="entry name" value="Phage_holin_6_1"/>
    <property type="match status" value="1"/>
</dbReference>
<evidence type="ECO:0000313" key="2">
    <source>
        <dbReference type="EMBL" id="PAD85002.1"/>
    </source>
</evidence>
<reference evidence="2 3" key="1">
    <citation type="submission" date="2017-07" db="EMBL/GenBank/DDBJ databases">
        <title>Isolation and whole genome analysis of endospore-forming bacteria from heroin.</title>
        <authorList>
            <person name="Kalinowski J."/>
            <person name="Ahrens B."/>
            <person name="Al-Dilaimi A."/>
            <person name="Winkler A."/>
            <person name="Wibberg D."/>
            <person name="Schleenbecker U."/>
            <person name="Ruckert C."/>
            <person name="Wolfel R."/>
            <person name="Grass G."/>
        </authorList>
    </citation>
    <scope>NUCLEOTIDE SEQUENCE [LARGE SCALE GENOMIC DNA]</scope>
    <source>
        <strain evidence="2 3">7521-2</strain>
    </source>
</reference>
<evidence type="ECO:0000256" key="1">
    <source>
        <dbReference type="SAM" id="Phobius"/>
    </source>
</evidence>
<protein>
    <recommendedName>
        <fullName evidence="4">Holin</fullName>
    </recommendedName>
</protein>
<evidence type="ECO:0008006" key="4">
    <source>
        <dbReference type="Google" id="ProtNLM"/>
    </source>
</evidence>
<evidence type="ECO:0000313" key="3">
    <source>
        <dbReference type="Proteomes" id="UP000216961"/>
    </source>
</evidence>
<dbReference type="Proteomes" id="UP000216961">
    <property type="component" value="Unassembled WGS sequence"/>
</dbReference>
<gene>
    <name evidence="2" type="ORF">CHH57_01440</name>
</gene>
<proteinExistence type="predicted"/>
<accession>A0AA91TWP2</accession>
<dbReference type="EMBL" id="NPBQ01000013">
    <property type="protein sequence ID" value="PAD85002.1"/>
    <property type="molecule type" value="Genomic_DNA"/>
</dbReference>